<gene>
    <name evidence="2" type="ORF">L6637_11900</name>
    <name evidence="1" type="ORF">L6654_24790</name>
</gene>
<dbReference type="RefSeq" id="WP_237864261.1">
    <property type="nucleotide sequence ID" value="NZ_JAKLTY010000016.1"/>
</dbReference>
<sequence length="123" mass="13780">MSKAPIPEEVLDLIVRHIDSVAQLEALLFLHARSSEQWDAASVAKRLYAPTSDMAVALAGLADDGFLVRDGGRYRYARRSDRDAAVEALAEAYAHYLIPITNLIHAKPRHIRSFSDAFKFRKD</sequence>
<name>A0A9X1UCB3_9BRAD</name>
<dbReference type="EMBL" id="JAKLUA010000003">
    <property type="protein sequence ID" value="MCG2667660.1"/>
    <property type="molecule type" value="Genomic_DNA"/>
</dbReference>
<dbReference type="EMBL" id="JAKLTY010000016">
    <property type="protein sequence ID" value="MCG2629848.1"/>
    <property type="molecule type" value="Genomic_DNA"/>
</dbReference>
<dbReference type="AlphaFoldDB" id="A0A9X1UCB3"/>
<dbReference type="Proteomes" id="UP001139054">
    <property type="component" value="Unassembled WGS sequence"/>
</dbReference>
<keyword evidence="3" id="KW-1185">Reference proteome</keyword>
<protein>
    <submittedName>
        <fullName evidence="1">Uncharacterized protein</fullName>
    </submittedName>
</protein>
<reference evidence="1" key="1">
    <citation type="submission" date="2022-01" db="EMBL/GenBank/DDBJ databases">
        <title>Genome sequnece data of strain Bradyrhizobium sp. nov.</title>
        <authorList>
            <person name="Zhang J."/>
        </authorList>
    </citation>
    <scope>NUCLEOTIDE SEQUENCE</scope>
    <source>
        <strain evidence="2">WYCCWR 12774</strain>
        <strain evidence="1">WYCCWR 13023</strain>
    </source>
</reference>
<dbReference type="Proteomes" id="UP001139012">
    <property type="component" value="Unassembled WGS sequence"/>
</dbReference>
<evidence type="ECO:0000313" key="4">
    <source>
        <dbReference type="Proteomes" id="UP001139054"/>
    </source>
</evidence>
<evidence type="ECO:0000313" key="2">
    <source>
        <dbReference type="EMBL" id="MCG2667660.1"/>
    </source>
</evidence>
<accession>A0A9X1UCB3</accession>
<comment type="caution">
    <text evidence="1">The sequence shown here is derived from an EMBL/GenBank/DDBJ whole genome shotgun (WGS) entry which is preliminary data.</text>
</comment>
<evidence type="ECO:0000313" key="1">
    <source>
        <dbReference type="EMBL" id="MCG2629848.1"/>
    </source>
</evidence>
<organism evidence="1 4">
    <name type="scientific">Bradyrhizobium zhengyangense</name>
    <dbReference type="NCBI Taxonomy" id="2911009"/>
    <lineage>
        <taxon>Bacteria</taxon>
        <taxon>Pseudomonadati</taxon>
        <taxon>Pseudomonadota</taxon>
        <taxon>Alphaproteobacteria</taxon>
        <taxon>Hyphomicrobiales</taxon>
        <taxon>Nitrobacteraceae</taxon>
        <taxon>Bradyrhizobium</taxon>
    </lineage>
</organism>
<proteinExistence type="predicted"/>
<evidence type="ECO:0000313" key="3">
    <source>
        <dbReference type="Proteomes" id="UP001139012"/>
    </source>
</evidence>